<dbReference type="AlphaFoldDB" id="A0AA40KJH3"/>
<accession>A0AA40KJH3</accession>
<proteinExistence type="predicted"/>
<gene>
    <name evidence="1" type="ORF">K0M31_009139</name>
</gene>
<keyword evidence="2" id="KW-1185">Reference proteome</keyword>
<evidence type="ECO:0000313" key="2">
    <source>
        <dbReference type="Proteomes" id="UP001177670"/>
    </source>
</evidence>
<dbReference type="EMBL" id="JAHYIQ010000022">
    <property type="protein sequence ID" value="KAK1122695.1"/>
    <property type="molecule type" value="Genomic_DNA"/>
</dbReference>
<name>A0AA40KJH3_9HYME</name>
<feature type="non-terminal residue" evidence="1">
    <location>
        <position position="98"/>
    </location>
</feature>
<reference evidence="1" key="1">
    <citation type="submission" date="2021-10" db="EMBL/GenBank/DDBJ databases">
        <title>Melipona bicolor Genome sequencing and assembly.</title>
        <authorList>
            <person name="Araujo N.S."/>
            <person name="Arias M.C."/>
        </authorList>
    </citation>
    <scope>NUCLEOTIDE SEQUENCE</scope>
    <source>
        <strain evidence="1">USP_2M_L1-L4_2017</strain>
        <tissue evidence="1">Whole body</tissue>
    </source>
</reference>
<organism evidence="1 2">
    <name type="scientific">Melipona bicolor</name>
    <dbReference type="NCBI Taxonomy" id="60889"/>
    <lineage>
        <taxon>Eukaryota</taxon>
        <taxon>Metazoa</taxon>
        <taxon>Ecdysozoa</taxon>
        <taxon>Arthropoda</taxon>
        <taxon>Hexapoda</taxon>
        <taxon>Insecta</taxon>
        <taxon>Pterygota</taxon>
        <taxon>Neoptera</taxon>
        <taxon>Endopterygota</taxon>
        <taxon>Hymenoptera</taxon>
        <taxon>Apocrita</taxon>
        <taxon>Aculeata</taxon>
        <taxon>Apoidea</taxon>
        <taxon>Anthophila</taxon>
        <taxon>Apidae</taxon>
        <taxon>Melipona</taxon>
    </lineage>
</organism>
<dbReference type="Proteomes" id="UP001177670">
    <property type="component" value="Unassembled WGS sequence"/>
</dbReference>
<protein>
    <submittedName>
        <fullName evidence="1">Uncharacterized protein</fullName>
    </submittedName>
</protein>
<sequence length="98" mass="10556">MAVFRGGIPKSLGRVCSQPGWITLFCRNFASLGIIWVRKGSQGPACTQRGILCMDVETFVGRGEWLRSDAIGSLESLRAGIEFGGNSKKLGGCSFEVE</sequence>
<evidence type="ECO:0000313" key="1">
    <source>
        <dbReference type="EMBL" id="KAK1122695.1"/>
    </source>
</evidence>
<comment type="caution">
    <text evidence="1">The sequence shown here is derived from an EMBL/GenBank/DDBJ whole genome shotgun (WGS) entry which is preliminary data.</text>
</comment>